<accession>Q6APU8</accession>
<reference evidence="2" key="1">
    <citation type="journal article" date="2004" name="Environ. Microbiol.">
        <title>The genome of Desulfotalea psychrophila, a sulfate-reducing bacterium from permanently cold Arctic sediments.</title>
        <authorList>
            <person name="Rabus R."/>
            <person name="Ruepp A."/>
            <person name="Frickey T."/>
            <person name="Rattei T."/>
            <person name="Fartmann B."/>
            <person name="Stark M."/>
            <person name="Bauer M."/>
            <person name="Zibat A."/>
            <person name="Lombardot T."/>
            <person name="Becker I."/>
            <person name="Amann J."/>
            <person name="Gellner K."/>
            <person name="Teeling H."/>
            <person name="Leuschner W.D."/>
            <person name="Gloeckner F.-O."/>
            <person name="Lupas A.N."/>
            <person name="Amann R."/>
            <person name="Klenk H.-P."/>
        </authorList>
    </citation>
    <scope>NUCLEOTIDE SEQUENCE [LARGE SCALE GENOMIC DNA]</scope>
    <source>
        <strain evidence="2">DSM 12343 / LSv54</strain>
    </source>
</reference>
<evidence type="ECO:0000313" key="2">
    <source>
        <dbReference type="Proteomes" id="UP000000602"/>
    </source>
</evidence>
<dbReference type="KEGG" id="dps:DP0897"/>
<protein>
    <recommendedName>
        <fullName evidence="3">Zinc finger/thioredoxin putative domain-containing protein</fullName>
    </recommendedName>
</protein>
<dbReference type="STRING" id="177439.DP0897"/>
<dbReference type="HOGENOM" id="CLU_106208_0_0_7"/>
<evidence type="ECO:0008006" key="3">
    <source>
        <dbReference type="Google" id="ProtNLM"/>
    </source>
</evidence>
<organism evidence="1 2">
    <name type="scientific">Desulfotalea psychrophila (strain LSv54 / DSM 12343)</name>
    <dbReference type="NCBI Taxonomy" id="177439"/>
    <lineage>
        <taxon>Bacteria</taxon>
        <taxon>Pseudomonadati</taxon>
        <taxon>Thermodesulfobacteriota</taxon>
        <taxon>Desulfobulbia</taxon>
        <taxon>Desulfobulbales</taxon>
        <taxon>Desulfocapsaceae</taxon>
        <taxon>Desulfotalea</taxon>
    </lineage>
</organism>
<sequence>MGGGMIVQCPNCGKKLKAGAKLIQGIQDLPAGEELRVRCTQCSTSFGVSGSSLAADSSAGRKLQPPAAPDTSWLGQADLVDPEVDSRPSVMLLVRDNDRRELLSQAFSSLGYFVEFCDSPREALEKMQFVVYSAVMLADDYESVPLTESLVHVHMCAMHMDRRRHILYILVGENYHSLYDLEALVYSANMVVNNNDVEYFPVMLKKLVREYDSLFGGLMGELQLVGK</sequence>
<gene>
    <name evidence="1" type="ordered locus">DP0897</name>
</gene>
<name>Q6APU8_DESPS</name>
<proteinExistence type="predicted"/>
<dbReference type="EMBL" id="CR522870">
    <property type="protein sequence ID" value="CAG35626.1"/>
    <property type="molecule type" value="Genomic_DNA"/>
</dbReference>
<dbReference type="eggNOG" id="COG2204">
    <property type="taxonomic scope" value="Bacteria"/>
</dbReference>
<keyword evidence="2" id="KW-1185">Reference proteome</keyword>
<dbReference type="AlphaFoldDB" id="Q6APU8"/>
<evidence type="ECO:0000313" key="1">
    <source>
        <dbReference type="EMBL" id="CAG35626.1"/>
    </source>
</evidence>
<dbReference type="Proteomes" id="UP000000602">
    <property type="component" value="Chromosome"/>
</dbReference>